<feature type="transmembrane region" description="Helical" evidence="1">
    <location>
        <begin position="269"/>
        <end position="287"/>
    </location>
</feature>
<dbReference type="PANTHER" id="PTHR36435:SF1">
    <property type="entry name" value="CAAX AMINO TERMINAL PROTEASE FAMILY PROTEIN"/>
    <property type="match status" value="1"/>
</dbReference>
<dbReference type="EMBL" id="PTJE01000003">
    <property type="protein sequence ID" value="PPK94984.1"/>
    <property type="molecule type" value="Genomic_DNA"/>
</dbReference>
<dbReference type="InterPro" id="IPR003675">
    <property type="entry name" value="Rce1/LyrA-like_dom"/>
</dbReference>
<feature type="transmembrane region" description="Helical" evidence="1">
    <location>
        <begin position="199"/>
        <end position="220"/>
    </location>
</feature>
<dbReference type="InterPro" id="IPR052710">
    <property type="entry name" value="CAAX_protease"/>
</dbReference>
<evidence type="ECO:0000313" key="3">
    <source>
        <dbReference type="EMBL" id="PPK94984.1"/>
    </source>
</evidence>
<dbReference type="GO" id="GO:0004175">
    <property type="term" value="F:endopeptidase activity"/>
    <property type="evidence" value="ECO:0007669"/>
    <property type="project" value="UniProtKB-ARBA"/>
</dbReference>
<dbReference type="AlphaFoldDB" id="A0A2S6IL74"/>
<dbReference type="GO" id="GO:0080120">
    <property type="term" value="P:CAAX-box protein maturation"/>
    <property type="evidence" value="ECO:0007669"/>
    <property type="project" value="UniProtKB-ARBA"/>
</dbReference>
<reference evidence="3 4" key="1">
    <citation type="submission" date="2018-02" db="EMBL/GenBank/DDBJ databases">
        <title>Genomic Encyclopedia of Archaeal and Bacterial Type Strains, Phase II (KMG-II): from individual species to whole genera.</title>
        <authorList>
            <person name="Goeker M."/>
        </authorList>
    </citation>
    <scope>NUCLEOTIDE SEQUENCE [LARGE SCALE GENOMIC DNA]</scope>
    <source>
        <strain evidence="3 4">DSM 16809</strain>
    </source>
</reference>
<sequence>MYIEQGYKGKLGAWNYFVIPGLFILLMIFNYISTKIMVEESGESVELMMSRFIDMMGKNIFLVINLLVFVVGLLVIFFWVKFVHQQSLTNFTTSRKKIDWKRIFTMFFLWGTYSTITILLAVYVAPDNFELQFNWTKFLPLLIISLLMFPFQTSFEEYLFRGQLLQGLGIVTKSRAVSWIVTSILFGVMHAANPEVEKLGPIIMIFYIGTGLVLGAMTLLDEGLELALGFHAANNILAALLMTSTWTAIQTDSVYLDTSVVPEFGIMDTLPIFIGYPILLIILGKIYKWKDWKEKLFGRVMSKEEFFALEENRIEVDQFQNY</sequence>
<gene>
    <name evidence="3" type="ORF">LY01_01737</name>
</gene>
<proteinExistence type="predicted"/>
<protein>
    <recommendedName>
        <fullName evidence="2">CAAX prenyl protease 2/Lysostaphin resistance protein A-like domain-containing protein</fullName>
    </recommendedName>
</protein>
<organism evidence="3 4">
    <name type="scientific">Nonlabens xylanidelens</name>
    <dbReference type="NCBI Taxonomy" id="191564"/>
    <lineage>
        <taxon>Bacteria</taxon>
        <taxon>Pseudomonadati</taxon>
        <taxon>Bacteroidota</taxon>
        <taxon>Flavobacteriia</taxon>
        <taxon>Flavobacteriales</taxon>
        <taxon>Flavobacteriaceae</taxon>
        <taxon>Nonlabens</taxon>
    </lineage>
</organism>
<evidence type="ECO:0000259" key="2">
    <source>
        <dbReference type="Pfam" id="PF02517"/>
    </source>
</evidence>
<name>A0A2S6IL74_9FLAO</name>
<dbReference type="Pfam" id="PF02517">
    <property type="entry name" value="Rce1-like"/>
    <property type="match status" value="1"/>
</dbReference>
<feature type="domain" description="CAAX prenyl protease 2/Lysostaphin resistance protein A-like" evidence="2">
    <location>
        <begin position="141"/>
        <end position="237"/>
    </location>
</feature>
<keyword evidence="1" id="KW-1133">Transmembrane helix</keyword>
<feature type="transmembrane region" description="Helical" evidence="1">
    <location>
        <begin position="60"/>
        <end position="82"/>
    </location>
</feature>
<dbReference type="Proteomes" id="UP000239002">
    <property type="component" value="Unassembled WGS sequence"/>
</dbReference>
<evidence type="ECO:0000313" key="4">
    <source>
        <dbReference type="Proteomes" id="UP000239002"/>
    </source>
</evidence>
<keyword evidence="1" id="KW-0472">Membrane</keyword>
<dbReference type="RefSeq" id="WP_104515427.1">
    <property type="nucleotide sequence ID" value="NZ_MQVW01000024.1"/>
</dbReference>
<feature type="transmembrane region" description="Helical" evidence="1">
    <location>
        <begin position="138"/>
        <end position="155"/>
    </location>
</feature>
<feature type="transmembrane region" description="Helical" evidence="1">
    <location>
        <begin position="12"/>
        <end position="32"/>
    </location>
</feature>
<feature type="transmembrane region" description="Helical" evidence="1">
    <location>
        <begin position="103"/>
        <end position="126"/>
    </location>
</feature>
<keyword evidence="1" id="KW-0812">Transmembrane</keyword>
<evidence type="ECO:0000256" key="1">
    <source>
        <dbReference type="SAM" id="Phobius"/>
    </source>
</evidence>
<dbReference type="PANTHER" id="PTHR36435">
    <property type="entry name" value="SLR1288 PROTEIN"/>
    <property type="match status" value="1"/>
</dbReference>
<feature type="transmembrane region" description="Helical" evidence="1">
    <location>
        <begin position="176"/>
        <end position="193"/>
    </location>
</feature>
<dbReference type="OrthoDB" id="2806188at2"/>
<keyword evidence="4" id="KW-1185">Reference proteome</keyword>
<accession>A0A2S6IL74</accession>
<feature type="transmembrane region" description="Helical" evidence="1">
    <location>
        <begin position="232"/>
        <end position="249"/>
    </location>
</feature>
<comment type="caution">
    <text evidence="3">The sequence shown here is derived from an EMBL/GenBank/DDBJ whole genome shotgun (WGS) entry which is preliminary data.</text>
</comment>